<reference evidence="5" key="1">
    <citation type="journal article" date="2015" name="Nature">
        <title>Complex archaea that bridge the gap between prokaryotes and eukaryotes.</title>
        <authorList>
            <person name="Spang A."/>
            <person name="Saw J.H."/>
            <person name="Jorgensen S.L."/>
            <person name="Zaremba-Niedzwiedzka K."/>
            <person name="Martijn J."/>
            <person name="Lind A.E."/>
            <person name="van Eijk R."/>
            <person name="Schleper C."/>
            <person name="Guy L."/>
            <person name="Ettema T.J."/>
        </authorList>
    </citation>
    <scope>NUCLEOTIDE SEQUENCE</scope>
</reference>
<dbReference type="GO" id="GO:0006355">
    <property type="term" value="P:regulation of DNA-templated transcription"/>
    <property type="evidence" value="ECO:0007669"/>
    <property type="project" value="InterPro"/>
</dbReference>
<evidence type="ECO:0000256" key="1">
    <source>
        <dbReference type="ARBA" id="ARBA00022553"/>
    </source>
</evidence>
<keyword evidence="1" id="KW-0597">Phosphoprotein</keyword>
<dbReference type="CDD" id="cd17535">
    <property type="entry name" value="REC_NarL-like"/>
    <property type="match status" value="1"/>
</dbReference>
<name>A0A0F9K9V9_9ZZZZ</name>
<dbReference type="InterPro" id="IPR058245">
    <property type="entry name" value="NreC/VraR/RcsB-like_REC"/>
</dbReference>
<feature type="domain" description="Response regulatory" evidence="4">
    <location>
        <begin position="4"/>
        <end position="123"/>
    </location>
</feature>
<dbReference type="PRINTS" id="PR00038">
    <property type="entry name" value="HTHLUXR"/>
</dbReference>
<evidence type="ECO:0008006" key="6">
    <source>
        <dbReference type="Google" id="ProtNLM"/>
    </source>
</evidence>
<evidence type="ECO:0000313" key="5">
    <source>
        <dbReference type="EMBL" id="KKM71436.1"/>
    </source>
</evidence>
<dbReference type="CDD" id="cd06170">
    <property type="entry name" value="LuxR_C_like"/>
    <property type="match status" value="1"/>
</dbReference>
<gene>
    <name evidence="5" type="ORF">LCGC14_1430600</name>
</gene>
<dbReference type="EMBL" id="LAZR01009636">
    <property type="protein sequence ID" value="KKM71436.1"/>
    <property type="molecule type" value="Genomic_DNA"/>
</dbReference>
<feature type="domain" description="HTH luxR-type" evidence="3">
    <location>
        <begin position="149"/>
        <end position="214"/>
    </location>
</feature>
<dbReference type="Gene3D" id="3.40.50.2300">
    <property type="match status" value="1"/>
</dbReference>
<comment type="caution">
    <text evidence="5">The sequence shown here is derived from an EMBL/GenBank/DDBJ whole genome shotgun (WGS) entry which is preliminary data.</text>
</comment>
<evidence type="ECO:0000256" key="2">
    <source>
        <dbReference type="ARBA" id="ARBA00023125"/>
    </source>
</evidence>
<evidence type="ECO:0000259" key="3">
    <source>
        <dbReference type="PROSITE" id="PS50043"/>
    </source>
</evidence>
<dbReference type="PANTHER" id="PTHR43214">
    <property type="entry name" value="TWO-COMPONENT RESPONSE REGULATOR"/>
    <property type="match status" value="1"/>
</dbReference>
<dbReference type="AlphaFoldDB" id="A0A0F9K9V9"/>
<sequence length="216" mass="23654">MKIRVMLVDDQMLVRSGIKSLLLLSDVIDVIGEAADGDQALTLIKDMQPDVVLMDIRMPVKSGIDTLNELHQSTQRSHCPAVIMLTTFNDHELVAGALQAGAKGYLLKDVSLETLVDAIEVVHSGQTLIQPAISQRVVQHLTTNDSQFDSLSQEALTVKEIEILRFMAAGCSNREIAEAIYKSEGRVKNQVSNILAKLGVRDRTRAVLKAIEIGLI</sequence>
<dbReference type="PANTHER" id="PTHR43214:SF43">
    <property type="entry name" value="TWO-COMPONENT RESPONSE REGULATOR"/>
    <property type="match status" value="1"/>
</dbReference>
<dbReference type="Pfam" id="PF00072">
    <property type="entry name" value="Response_reg"/>
    <property type="match status" value="1"/>
</dbReference>
<dbReference type="PROSITE" id="PS50110">
    <property type="entry name" value="RESPONSE_REGULATORY"/>
    <property type="match status" value="1"/>
</dbReference>
<evidence type="ECO:0000259" key="4">
    <source>
        <dbReference type="PROSITE" id="PS50110"/>
    </source>
</evidence>
<protein>
    <recommendedName>
        <fullName evidence="6">DNA-binding response regulator</fullName>
    </recommendedName>
</protein>
<dbReference type="InterPro" id="IPR039420">
    <property type="entry name" value="WalR-like"/>
</dbReference>
<dbReference type="InterPro" id="IPR016032">
    <property type="entry name" value="Sig_transdc_resp-reg_C-effctor"/>
</dbReference>
<proteinExistence type="predicted"/>
<dbReference type="InterPro" id="IPR011006">
    <property type="entry name" value="CheY-like_superfamily"/>
</dbReference>
<dbReference type="SUPFAM" id="SSF52172">
    <property type="entry name" value="CheY-like"/>
    <property type="match status" value="1"/>
</dbReference>
<dbReference type="Pfam" id="PF00196">
    <property type="entry name" value="GerE"/>
    <property type="match status" value="1"/>
</dbReference>
<dbReference type="SUPFAM" id="SSF46894">
    <property type="entry name" value="C-terminal effector domain of the bipartite response regulators"/>
    <property type="match status" value="1"/>
</dbReference>
<dbReference type="SMART" id="SM00421">
    <property type="entry name" value="HTH_LUXR"/>
    <property type="match status" value="1"/>
</dbReference>
<accession>A0A0F9K9V9</accession>
<dbReference type="PROSITE" id="PS50043">
    <property type="entry name" value="HTH_LUXR_2"/>
    <property type="match status" value="1"/>
</dbReference>
<dbReference type="SMART" id="SM00448">
    <property type="entry name" value="REC"/>
    <property type="match status" value="1"/>
</dbReference>
<dbReference type="InterPro" id="IPR001789">
    <property type="entry name" value="Sig_transdc_resp-reg_receiver"/>
</dbReference>
<keyword evidence="2" id="KW-0238">DNA-binding</keyword>
<dbReference type="GO" id="GO:0003677">
    <property type="term" value="F:DNA binding"/>
    <property type="evidence" value="ECO:0007669"/>
    <property type="project" value="UniProtKB-KW"/>
</dbReference>
<dbReference type="InterPro" id="IPR000792">
    <property type="entry name" value="Tscrpt_reg_LuxR_C"/>
</dbReference>
<organism evidence="5">
    <name type="scientific">marine sediment metagenome</name>
    <dbReference type="NCBI Taxonomy" id="412755"/>
    <lineage>
        <taxon>unclassified sequences</taxon>
        <taxon>metagenomes</taxon>
        <taxon>ecological metagenomes</taxon>
    </lineage>
</organism>
<dbReference type="GO" id="GO:0000160">
    <property type="term" value="P:phosphorelay signal transduction system"/>
    <property type="evidence" value="ECO:0007669"/>
    <property type="project" value="InterPro"/>
</dbReference>